<organism evidence="2 3">
    <name type="scientific">Neobacillus driksii</name>
    <dbReference type="NCBI Taxonomy" id="3035913"/>
    <lineage>
        <taxon>Bacteria</taxon>
        <taxon>Bacillati</taxon>
        <taxon>Bacillota</taxon>
        <taxon>Bacilli</taxon>
        <taxon>Bacillales</taxon>
        <taxon>Bacillaceae</taxon>
        <taxon>Neobacillus</taxon>
    </lineage>
</organism>
<feature type="transmembrane region" description="Helical" evidence="1">
    <location>
        <begin position="43"/>
        <end position="66"/>
    </location>
</feature>
<evidence type="ECO:0000313" key="2">
    <source>
        <dbReference type="EMBL" id="MFB3167874.1"/>
    </source>
</evidence>
<name>A0ABV4YU58_9BACI</name>
<keyword evidence="1" id="KW-0812">Transmembrane</keyword>
<evidence type="ECO:0000313" key="3">
    <source>
        <dbReference type="Proteomes" id="UP001241748"/>
    </source>
</evidence>
<keyword evidence="1" id="KW-0472">Membrane</keyword>
<proteinExistence type="predicted"/>
<reference evidence="2 3" key="1">
    <citation type="submission" date="2024-05" db="EMBL/GenBank/DDBJ databases">
        <authorList>
            <person name="Venkateswaran K."/>
        </authorList>
    </citation>
    <scope>NUCLEOTIDE SEQUENCE [LARGE SCALE GENOMIC DNA]</scope>
    <source>
        <strain evidence="2 3">179-C4-2-HS</strain>
    </source>
</reference>
<keyword evidence="1" id="KW-1133">Transmembrane helix</keyword>
<keyword evidence="3" id="KW-1185">Reference proteome</keyword>
<dbReference type="EMBL" id="JAROBZ020000001">
    <property type="protein sequence ID" value="MFB3167874.1"/>
    <property type="molecule type" value="Genomic_DNA"/>
</dbReference>
<accession>A0ABV4YU58</accession>
<feature type="transmembrane region" description="Helical" evidence="1">
    <location>
        <begin position="12"/>
        <end position="31"/>
    </location>
</feature>
<feature type="transmembrane region" description="Helical" evidence="1">
    <location>
        <begin position="127"/>
        <end position="146"/>
    </location>
</feature>
<evidence type="ECO:0000256" key="1">
    <source>
        <dbReference type="SAM" id="Phobius"/>
    </source>
</evidence>
<sequence length="253" mass="28488">MILTKLITHFFTKLAGAGFTLFVIFTFLLLQNDFDMYEFGESISSGFIWIVIYLYGVICSSLIDFLEWKIPRVNKGIKALLYMAAGYAFFLFNGFNVFTLIAGTIGALCSLLFYFGTYLSDRSKGTTFAFAIFVPLFFIIILNIDFTEKKQWHEVSEDSSFTATFQYFDGKHDIPITVQAGQTITISIEFVNRNGGGYGYSVVNHKDKLVGMTEVNEGVMKFTASDTDVYRVVVKGDDLQGGVKVNWKITDPN</sequence>
<dbReference type="Proteomes" id="UP001241748">
    <property type="component" value="Unassembled WGS sequence"/>
</dbReference>
<protein>
    <submittedName>
        <fullName evidence="2">Uncharacterized protein</fullName>
    </submittedName>
</protein>
<feature type="transmembrane region" description="Helical" evidence="1">
    <location>
        <begin position="87"/>
        <end position="115"/>
    </location>
</feature>
<dbReference type="RefSeq" id="WP_306074043.1">
    <property type="nucleotide sequence ID" value="NZ_JAROBZ020000001.1"/>
</dbReference>
<gene>
    <name evidence="2" type="ORF">P5G62_012235</name>
</gene>
<comment type="caution">
    <text evidence="2">The sequence shown here is derived from an EMBL/GenBank/DDBJ whole genome shotgun (WGS) entry which is preliminary data.</text>
</comment>